<comment type="caution">
    <text evidence="2">The sequence shown here is derived from an EMBL/GenBank/DDBJ whole genome shotgun (WGS) entry which is preliminary data.</text>
</comment>
<dbReference type="AlphaFoldDB" id="A0A811PCY0"/>
<dbReference type="Gene3D" id="2.40.70.10">
    <property type="entry name" value="Acid Proteases"/>
    <property type="match status" value="1"/>
</dbReference>
<dbReference type="InterPro" id="IPR016197">
    <property type="entry name" value="Chromo-like_dom_sf"/>
</dbReference>
<proteinExistence type="predicted"/>
<dbReference type="CDD" id="cd00303">
    <property type="entry name" value="retropepsin_like"/>
    <property type="match status" value="1"/>
</dbReference>
<evidence type="ECO:0000313" key="3">
    <source>
        <dbReference type="Proteomes" id="UP000604825"/>
    </source>
</evidence>
<protein>
    <recommendedName>
        <fullName evidence="4">Retrotransposon gag domain-containing protein</fullName>
    </recommendedName>
</protein>
<organism evidence="2 3">
    <name type="scientific">Miscanthus lutarioriparius</name>
    <dbReference type="NCBI Taxonomy" id="422564"/>
    <lineage>
        <taxon>Eukaryota</taxon>
        <taxon>Viridiplantae</taxon>
        <taxon>Streptophyta</taxon>
        <taxon>Embryophyta</taxon>
        <taxon>Tracheophyta</taxon>
        <taxon>Spermatophyta</taxon>
        <taxon>Magnoliopsida</taxon>
        <taxon>Liliopsida</taxon>
        <taxon>Poales</taxon>
        <taxon>Poaceae</taxon>
        <taxon>PACMAD clade</taxon>
        <taxon>Panicoideae</taxon>
        <taxon>Andropogonodae</taxon>
        <taxon>Andropogoneae</taxon>
        <taxon>Saccharinae</taxon>
        <taxon>Miscanthus</taxon>
    </lineage>
</organism>
<dbReference type="OrthoDB" id="696591at2759"/>
<dbReference type="InterPro" id="IPR021109">
    <property type="entry name" value="Peptidase_aspartic_dom_sf"/>
</dbReference>
<accession>A0A811PCY0</accession>
<evidence type="ECO:0000256" key="1">
    <source>
        <dbReference type="SAM" id="MobiDB-lite"/>
    </source>
</evidence>
<dbReference type="EMBL" id="CAJGYO010000006">
    <property type="protein sequence ID" value="CAD6238507.1"/>
    <property type="molecule type" value="Genomic_DNA"/>
</dbReference>
<reference evidence="2" key="1">
    <citation type="submission" date="2020-10" db="EMBL/GenBank/DDBJ databases">
        <authorList>
            <person name="Han B."/>
            <person name="Lu T."/>
            <person name="Zhao Q."/>
            <person name="Huang X."/>
            <person name="Zhao Y."/>
        </authorList>
    </citation>
    <scope>NUCLEOTIDE SEQUENCE</scope>
</reference>
<dbReference type="SUPFAM" id="SSF50630">
    <property type="entry name" value="Acid proteases"/>
    <property type="match status" value="1"/>
</dbReference>
<feature type="region of interest" description="Disordered" evidence="1">
    <location>
        <begin position="147"/>
        <end position="173"/>
    </location>
</feature>
<sequence length="605" mass="65855">MGPDQKALLAELDKRFDVLERKLDATAASSSTRLDALESAAKVFDEWRPGVDGVIDDLRLEVTKLATLKLEVGKISKYMERSMVDGPSATSGVIAAAPVTKSASAPASPCASLRDAKAVVTPHFRSDGFGDVTGCPAPICGICSPSAQRAPRRPQEPGRCIRSGYHSDSTSRQGDEHELLLRRLFQIRQTGPVTEYINQFVALVDDLKSYTQHPDPLYYTQRFLDGLRDDIKAVLLVQRPSTLDTACVLAQLQEEALGLYKRPIRRLDNSPAYKPAWPNALALPPPPTKLADGDSKRLPQALSSSAEDKFKALRASRRAQGLCIRCGAKWSRDHKCSDMVQLHLVQELMDLFPESVAAECSEDSSPDEQIMMHLSVAAVVGSASPKTFSLSGHIQGHHLSILVDSGSSHTFLNSVLAQSLTGIKDLPSPVQVQVANGAILQCTSFLPDAHWSVQGCSFVTDLKLLPLSSYDMILGLDWLASFSPMQVHWAQKWISIPYEGATAILLGDSADLPVLQTRMVVRGSSSIPQVLVKWNNLPSALATWEDFEAVRQEYPRATAWGQAVFQGGGDVSHRSNSAQDGAPGSRPGGRRPRKPNPRVTGDQWI</sequence>
<evidence type="ECO:0008006" key="4">
    <source>
        <dbReference type="Google" id="ProtNLM"/>
    </source>
</evidence>
<dbReference type="Proteomes" id="UP000604825">
    <property type="component" value="Unassembled WGS sequence"/>
</dbReference>
<name>A0A811PCY0_9POAL</name>
<evidence type="ECO:0000313" key="2">
    <source>
        <dbReference type="EMBL" id="CAD6238507.1"/>
    </source>
</evidence>
<dbReference type="Pfam" id="PF08284">
    <property type="entry name" value="RVP_2"/>
    <property type="match status" value="1"/>
</dbReference>
<feature type="region of interest" description="Disordered" evidence="1">
    <location>
        <begin position="569"/>
        <end position="605"/>
    </location>
</feature>
<dbReference type="SUPFAM" id="SSF54160">
    <property type="entry name" value="Chromo domain-like"/>
    <property type="match status" value="1"/>
</dbReference>
<gene>
    <name evidence="2" type="ORF">NCGR_LOCUS25728</name>
</gene>
<keyword evidence="3" id="KW-1185">Reference proteome</keyword>